<gene>
    <name evidence="8" type="ORF">D8674_031348</name>
</gene>
<dbReference type="Pfam" id="PF22754">
    <property type="entry name" value="bHLH-TF_ACT-like_plant"/>
    <property type="match status" value="1"/>
</dbReference>
<feature type="region of interest" description="Disordered" evidence="6">
    <location>
        <begin position="302"/>
        <end position="336"/>
    </location>
</feature>
<evidence type="ECO:0000313" key="9">
    <source>
        <dbReference type="Proteomes" id="UP000327157"/>
    </source>
</evidence>
<reference evidence="9" key="2">
    <citation type="submission" date="2019-10" db="EMBL/GenBank/DDBJ databases">
        <title>A de novo genome assembly of a pear dwarfing rootstock.</title>
        <authorList>
            <person name="Wang F."/>
            <person name="Wang J."/>
            <person name="Li S."/>
            <person name="Zhang Y."/>
            <person name="Fang M."/>
            <person name="Ma L."/>
            <person name="Zhao Y."/>
            <person name="Jiang S."/>
        </authorList>
    </citation>
    <scope>NUCLEOTIDE SEQUENCE [LARGE SCALE GENOMIC DNA]</scope>
</reference>
<keyword evidence="5" id="KW-0539">Nucleus</keyword>
<comment type="subcellular location">
    <subcellularLocation>
        <location evidence="1">Nucleus</location>
    </subcellularLocation>
</comment>
<dbReference type="InterPro" id="IPR054502">
    <property type="entry name" value="bHLH-TF_ACT-like_plant"/>
</dbReference>
<feature type="compositionally biased region" description="Basic and acidic residues" evidence="6">
    <location>
        <begin position="232"/>
        <end position="241"/>
    </location>
</feature>
<dbReference type="GO" id="GO:0045893">
    <property type="term" value="P:positive regulation of DNA-templated transcription"/>
    <property type="evidence" value="ECO:0007669"/>
    <property type="project" value="TreeGrafter"/>
</dbReference>
<dbReference type="Gene3D" id="4.10.280.10">
    <property type="entry name" value="Helix-loop-helix DNA-binding domain"/>
    <property type="match status" value="1"/>
</dbReference>
<feature type="compositionally biased region" description="Low complexity" evidence="6">
    <location>
        <begin position="313"/>
        <end position="336"/>
    </location>
</feature>
<dbReference type="PANTHER" id="PTHR46684:SF16">
    <property type="entry name" value="TRANSCRIPTION FACTOR BHLH67-LIKE ISOFORM X2"/>
    <property type="match status" value="1"/>
</dbReference>
<feature type="region of interest" description="Disordered" evidence="6">
    <location>
        <begin position="182"/>
        <end position="241"/>
    </location>
</feature>
<evidence type="ECO:0000313" key="8">
    <source>
        <dbReference type="EMBL" id="KAB2595898.1"/>
    </source>
</evidence>
<protein>
    <submittedName>
        <fullName evidence="8">Transcription factor bHLH57-like</fullName>
    </submittedName>
</protein>
<reference evidence="8 9" key="1">
    <citation type="submission" date="2019-09" db="EMBL/GenBank/DDBJ databases">
        <authorList>
            <person name="Ou C."/>
        </authorList>
    </citation>
    <scope>NUCLEOTIDE SEQUENCE [LARGE SCALE GENOMIC DNA]</scope>
    <source>
        <strain evidence="8">S2</strain>
        <tissue evidence="8">Leaf</tissue>
    </source>
</reference>
<keyword evidence="3" id="KW-0238">DNA-binding</keyword>
<dbReference type="PROSITE" id="PS50888">
    <property type="entry name" value="BHLH"/>
    <property type="match status" value="1"/>
</dbReference>
<dbReference type="InterPro" id="IPR044283">
    <property type="entry name" value="FAMA/SPEECHLESS/MUTE-like"/>
</dbReference>
<dbReference type="GO" id="GO:0003700">
    <property type="term" value="F:DNA-binding transcription factor activity"/>
    <property type="evidence" value="ECO:0007669"/>
    <property type="project" value="InterPro"/>
</dbReference>
<organism evidence="8 9">
    <name type="scientific">Pyrus ussuriensis x Pyrus communis</name>
    <dbReference type="NCBI Taxonomy" id="2448454"/>
    <lineage>
        <taxon>Eukaryota</taxon>
        <taxon>Viridiplantae</taxon>
        <taxon>Streptophyta</taxon>
        <taxon>Embryophyta</taxon>
        <taxon>Tracheophyta</taxon>
        <taxon>Spermatophyta</taxon>
        <taxon>Magnoliopsida</taxon>
        <taxon>eudicotyledons</taxon>
        <taxon>Gunneridae</taxon>
        <taxon>Pentapetalae</taxon>
        <taxon>rosids</taxon>
        <taxon>fabids</taxon>
        <taxon>Rosales</taxon>
        <taxon>Rosaceae</taxon>
        <taxon>Amygdaloideae</taxon>
        <taxon>Maleae</taxon>
        <taxon>Pyrus</taxon>
    </lineage>
</organism>
<evidence type="ECO:0000256" key="1">
    <source>
        <dbReference type="ARBA" id="ARBA00004123"/>
    </source>
</evidence>
<feature type="domain" description="BHLH" evidence="7">
    <location>
        <begin position="239"/>
        <end position="290"/>
    </location>
</feature>
<dbReference type="GO" id="GO:0010052">
    <property type="term" value="P:guard cell differentiation"/>
    <property type="evidence" value="ECO:0007669"/>
    <property type="project" value="InterPro"/>
</dbReference>
<dbReference type="Pfam" id="PF00010">
    <property type="entry name" value="HLH"/>
    <property type="match status" value="1"/>
</dbReference>
<proteinExistence type="predicted"/>
<evidence type="ECO:0000256" key="5">
    <source>
        <dbReference type="ARBA" id="ARBA00023242"/>
    </source>
</evidence>
<reference evidence="8 9" key="3">
    <citation type="submission" date="2019-11" db="EMBL/GenBank/DDBJ databases">
        <title>A de novo genome assembly of a pear dwarfing rootstock.</title>
        <authorList>
            <person name="Wang F."/>
            <person name="Wang J."/>
            <person name="Li S."/>
            <person name="Zhang Y."/>
            <person name="Fang M."/>
            <person name="Ma L."/>
            <person name="Zhao Y."/>
            <person name="Jiang S."/>
        </authorList>
    </citation>
    <scope>NUCLEOTIDE SEQUENCE [LARGE SCALE GENOMIC DNA]</scope>
    <source>
        <strain evidence="8">S2</strain>
        <tissue evidence="8">Leaf</tissue>
    </source>
</reference>
<evidence type="ECO:0000256" key="3">
    <source>
        <dbReference type="ARBA" id="ARBA00023125"/>
    </source>
</evidence>
<dbReference type="Proteomes" id="UP000327157">
    <property type="component" value="Chromosome 7"/>
</dbReference>
<dbReference type="InterPro" id="IPR036638">
    <property type="entry name" value="HLH_DNA-bd_sf"/>
</dbReference>
<evidence type="ECO:0000259" key="7">
    <source>
        <dbReference type="PROSITE" id="PS50888"/>
    </source>
</evidence>
<dbReference type="GO" id="GO:0003677">
    <property type="term" value="F:DNA binding"/>
    <property type="evidence" value="ECO:0007669"/>
    <property type="project" value="UniProtKB-KW"/>
</dbReference>
<evidence type="ECO:0000256" key="2">
    <source>
        <dbReference type="ARBA" id="ARBA00023015"/>
    </source>
</evidence>
<keyword evidence="4" id="KW-0804">Transcription</keyword>
<keyword evidence="2" id="KW-0805">Transcription regulation</keyword>
<feature type="compositionally biased region" description="Basic residues" evidence="6">
    <location>
        <begin position="221"/>
        <end position="231"/>
    </location>
</feature>
<dbReference type="SMART" id="SM00353">
    <property type="entry name" value="HLH"/>
    <property type="match status" value="1"/>
</dbReference>
<keyword evidence="9" id="KW-1185">Reference proteome</keyword>
<evidence type="ECO:0000256" key="4">
    <source>
        <dbReference type="ARBA" id="ARBA00023163"/>
    </source>
</evidence>
<dbReference type="GO" id="GO:0005634">
    <property type="term" value="C:nucleus"/>
    <property type="evidence" value="ECO:0007669"/>
    <property type="project" value="UniProtKB-SubCell"/>
</dbReference>
<dbReference type="CDD" id="cd11448">
    <property type="entry name" value="bHLH_AtFAMA_like"/>
    <property type="match status" value="1"/>
</dbReference>
<dbReference type="SUPFAM" id="SSF47459">
    <property type="entry name" value="HLH, helix-loop-helix DNA-binding domain"/>
    <property type="match status" value="1"/>
</dbReference>
<dbReference type="EMBL" id="SMOL01000781">
    <property type="protein sequence ID" value="KAB2595898.1"/>
    <property type="molecule type" value="Genomic_DNA"/>
</dbReference>
<dbReference type="GO" id="GO:0046983">
    <property type="term" value="F:protein dimerization activity"/>
    <property type="evidence" value="ECO:0007669"/>
    <property type="project" value="InterPro"/>
</dbReference>
<evidence type="ECO:0000256" key="6">
    <source>
        <dbReference type="SAM" id="MobiDB-lite"/>
    </source>
</evidence>
<accession>A0A5N5EYA3</accession>
<dbReference type="InterPro" id="IPR011598">
    <property type="entry name" value="bHLH_dom"/>
</dbReference>
<comment type="caution">
    <text evidence="8">The sequence shown here is derived from an EMBL/GenBank/DDBJ whole genome shotgun (WGS) entry which is preliminary data.</text>
</comment>
<name>A0A5N5EYA3_9ROSA</name>
<dbReference type="OrthoDB" id="1918339at2759"/>
<dbReference type="AlphaFoldDB" id="A0A5N5EYA3"/>
<sequence length="464" mass="52175">MFLERERHNLRNTQQTAAAAALSLSLSLSLSLQPVMERLVQGPSNPCQSFGEHLDFQLEQSLNFTTESLSFEEEEESHHHLLMPSLEDRMPFLQMLQSVNSSTTTTTPYFPLKEPSFQTLLKLQHFKKPWELDETYMPEMETTIQRAPELESCVTHEMVELQHSPVKSEGKDFHLQHSISECNQGEEKPSSAAGSPPPPTWVQVHNGAEETQQPKSPATRERRKRKRTRPTKNKEEVESQRMTHIAVERNRRRQMNDHLNVLRSLMPTSYIQRGDQASIVGGAIDFVKELEHLLHSLEAQKRNRKTADQIQGMNNNSNNSSFSSSPASSSSPCSMAMPSNGMFMTLSQCRIGSHDQEGTTAIATAFEDEGTAQNKSEAADIDVTVIQSHVNLKVQCQRRAGQLMKAILALEDLRLTVLHLNITSSQDTVLYSFNLKIEEGCHLGSADDIARAVHQIFNFINGSS</sequence>
<dbReference type="PANTHER" id="PTHR46684">
    <property type="entry name" value="TRANSCRIPTION FACTOR FAMA"/>
    <property type="match status" value="1"/>
</dbReference>